<keyword evidence="7" id="KW-1133">Transmembrane helix</keyword>
<proteinExistence type="predicted"/>
<evidence type="ECO:0000256" key="4">
    <source>
        <dbReference type="ARBA" id="ARBA00022729"/>
    </source>
</evidence>
<keyword evidence="10" id="KW-1185">Reference proteome</keyword>
<dbReference type="EMBL" id="JAUSSU010000014">
    <property type="protein sequence ID" value="MDQ0115928.1"/>
    <property type="molecule type" value="Genomic_DNA"/>
</dbReference>
<keyword evidence="2" id="KW-0134">Cell wall</keyword>
<keyword evidence="7" id="KW-0812">Transmembrane</keyword>
<dbReference type="Pfam" id="PF00746">
    <property type="entry name" value="Gram_pos_anchor"/>
    <property type="match status" value="1"/>
</dbReference>
<protein>
    <submittedName>
        <fullName evidence="9">LPXTG-motif cell wall-anchored protein</fullName>
    </submittedName>
</protein>
<name>A0ABT9UA87_PAEHA</name>
<dbReference type="NCBIfam" id="TIGR01167">
    <property type="entry name" value="LPXTG_anchor"/>
    <property type="match status" value="1"/>
</dbReference>
<feature type="domain" description="Gram-positive cocci surface proteins LPxTG" evidence="8">
    <location>
        <begin position="79"/>
        <end position="118"/>
    </location>
</feature>
<sequence length="118" mass="12292">MTEEPTTTPTPTNEPTATPETEVVVDEDETPQGSADGDEEEVVVEDNNEIPQGAVGADIDAVGGKEASVTDTVVPLATLPKTGDTSSLPTYMVGLGLLLIGLLLIGLLSFRKKKITKV</sequence>
<feature type="transmembrane region" description="Helical" evidence="7">
    <location>
        <begin position="88"/>
        <end position="110"/>
    </location>
</feature>
<evidence type="ECO:0000313" key="9">
    <source>
        <dbReference type="EMBL" id="MDQ0115928.1"/>
    </source>
</evidence>
<comment type="subcellular location">
    <subcellularLocation>
        <location evidence="1">Secreted</location>
        <location evidence="1">Cell wall</location>
        <topology evidence="1">Peptidoglycan-anchor</topology>
    </subcellularLocation>
</comment>
<dbReference type="Proteomes" id="UP001229346">
    <property type="component" value="Unassembled WGS sequence"/>
</dbReference>
<dbReference type="PROSITE" id="PS50847">
    <property type="entry name" value="GRAM_POS_ANCHORING"/>
    <property type="match status" value="1"/>
</dbReference>
<evidence type="ECO:0000259" key="8">
    <source>
        <dbReference type="PROSITE" id="PS50847"/>
    </source>
</evidence>
<dbReference type="InterPro" id="IPR019931">
    <property type="entry name" value="LPXTG_anchor"/>
</dbReference>
<evidence type="ECO:0000256" key="2">
    <source>
        <dbReference type="ARBA" id="ARBA00022512"/>
    </source>
</evidence>
<keyword evidence="7" id="KW-0472">Membrane</keyword>
<feature type="region of interest" description="Disordered" evidence="6">
    <location>
        <begin position="1"/>
        <end position="42"/>
    </location>
</feature>
<feature type="compositionally biased region" description="Low complexity" evidence="6">
    <location>
        <begin position="1"/>
        <end position="22"/>
    </location>
</feature>
<keyword evidence="4" id="KW-0732">Signal</keyword>
<evidence type="ECO:0000256" key="3">
    <source>
        <dbReference type="ARBA" id="ARBA00022525"/>
    </source>
</evidence>
<keyword evidence="3" id="KW-0964">Secreted</keyword>
<evidence type="ECO:0000256" key="5">
    <source>
        <dbReference type="ARBA" id="ARBA00023088"/>
    </source>
</evidence>
<reference evidence="9 10" key="1">
    <citation type="submission" date="2023-07" db="EMBL/GenBank/DDBJ databases">
        <title>Sorghum-associated microbial communities from plants grown in Nebraska, USA.</title>
        <authorList>
            <person name="Schachtman D."/>
        </authorList>
    </citation>
    <scope>NUCLEOTIDE SEQUENCE [LARGE SCALE GENOMIC DNA]</scope>
    <source>
        <strain evidence="9 10">CC482</strain>
    </source>
</reference>
<feature type="compositionally biased region" description="Acidic residues" evidence="6">
    <location>
        <begin position="23"/>
        <end position="42"/>
    </location>
</feature>
<organism evidence="9 10">
    <name type="scientific">Paenibacillus harenae</name>
    <dbReference type="NCBI Taxonomy" id="306543"/>
    <lineage>
        <taxon>Bacteria</taxon>
        <taxon>Bacillati</taxon>
        <taxon>Bacillota</taxon>
        <taxon>Bacilli</taxon>
        <taxon>Bacillales</taxon>
        <taxon>Paenibacillaceae</taxon>
        <taxon>Paenibacillus</taxon>
    </lineage>
</organism>
<evidence type="ECO:0000313" key="10">
    <source>
        <dbReference type="Proteomes" id="UP001229346"/>
    </source>
</evidence>
<evidence type="ECO:0000256" key="1">
    <source>
        <dbReference type="ARBA" id="ARBA00004168"/>
    </source>
</evidence>
<evidence type="ECO:0000256" key="7">
    <source>
        <dbReference type="SAM" id="Phobius"/>
    </source>
</evidence>
<keyword evidence="5" id="KW-0572">Peptidoglycan-anchor</keyword>
<gene>
    <name evidence="9" type="ORF">J2T15_005403</name>
</gene>
<evidence type="ECO:0000256" key="6">
    <source>
        <dbReference type="SAM" id="MobiDB-lite"/>
    </source>
</evidence>
<accession>A0ABT9UA87</accession>
<comment type="caution">
    <text evidence="9">The sequence shown here is derived from an EMBL/GenBank/DDBJ whole genome shotgun (WGS) entry which is preliminary data.</text>
</comment>